<evidence type="ECO:0000256" key="5">
    <source>
        <dbReference type="ARBA" id="ARBA00023237"/>
    </source>
</evidence>
<gene>
    <name evidence="7" type="ORF">SAMN04488079_11064</name>
</gene>
<evidence type="ECO:0000256" key="6">
    <source>
        <dbReference type="SAM" id="SignalP"/>
    </source>
</evidence>
<feature type="chain" id="PRO_5011464556" evidence="6">
    <location>
        <begin position="24"/>
        <end position="419"/>
    </location>
</feature>
<evidence type="ECO:0000256" key="2">
    <source>
        <dbReference type="ARBA" id="ARBA00022452"/>
    </source>
</evidence>
<keyword evidence="4" id="KW-0472">Membrane</keyword>
<keyword evidence="3" id="KW-0812">Transmembrane</keyword>
<evidence type="ECO:0000256" key="3">
    <source>
        <dbReference type="ARBA" id="ARBA00022692"/>
    </source>
</evidence>
<proteinExistence type="predicted"/>
<dbReference type="EMBL" id="FOSH01000010">
    <property type="protein sequence ID" value="SFK41249.1"/>
    <property type="molecule type" value="Genomic_DNA"/>
</dbReference>
<dbReference type="STRING" id="45496.SAMN04488079_11064"/>
<organism evidence="7 8">
    <name type="scientific">Methylophaga sulfidovorans</name>
    <dbReference type="NCBI Taxonomy" id="45496"/>
    <lineage>
        <taxon>Bacteria</taxon>
        <taxon>Pseudomonadati</taxon>
        <taxon>Pseudomonadota</taxon>
        <taxon>Gammaproteobacteria</taxon>
        <taxon>Thiotrichales</taxon>
        <taxon>Piscirickettsiaceae</taxon>
        <taxon>Methylophaga</taxon>
    </lineage>
</organism>
<keyword evidence="8" id="KW-1185">Reference proteome</keyword>
<dbReference type="InterPro" id="IPR051906">
    <property type="entry name" value="TolC-like"/>
</dbReference>
<dbReference type="OrthoDB" id="8478097at2"/>
<dbReference type="PANTHER" id="PTHR30026">
    <property type="entry name" value="OUTER MEMBRANE PROTEIN TOLC"/>
    <property type="match status" value="1"/>
</dbReference>
<sequence>MRRYTSFVMAAFIGTLSPVVSFAEDNETVRSVPYTANLDLASLTEKVYQRLPGLLAEDKYRKLLQANDTYSHAIFAEPVTGSLSLFSDEVGTGHGFQEWEGGVDLPLWLPGQKQQQQALSDKIAAELPAYQQALKLEASGEVRQQIWQVKLAEAQLEQAKLTWETAKKLQNDVESRVKAGDLASTERLLASSNTLEAHSKMVNAESLLQQRLKIYQLITGEHTLPQQVDETVSKITEDLQQHPQLLLQDQLIARLQAQMGLAQYDGAVNPSLSLGVRRERGDRAEDYTNSMGIGFSMALDDKAYRQPAIAKASAELADAQVARQSLWRQLKTRQVAVQEELNSSRQQLDLITEQNKTTQKYYQLQKRAFDLGEINLIDLLRSQSLANDNESRKRLLEVQIKQKISELNQSIGMVLSDNQ</sequence>
<evidence type="ECO:0000256" key="1">
    <source>
        <dbReference type="ARBA" id="ARBA00004442"/>
    </source>
</evidence>
<evidence type="ECO:0000313" key="8">
    <source>
        <dbReference type="Proteomes" id="UP000198924"/>
    </source>
</evidence>
<evidence type="ECO:0000313" key="7">
    <source>
        <dbReference type="EMBL" id="SFK41249.1"/>
    </source>
</evidence>
<reference evidence="8" key="1">
    <citation type="submission" date="2016-10" db="EMBL/GenBank/DDBJ databases">
        <authorList>
            <person name="Varghese N."/>
            <person name="Submissions S."/>
        </authorList>
    </citation>
    <scope>NUCLEOTIDE SEQUENCE [LARGE SCALE GENOMIC DNA]</scope>
    <source>
        <strain evidence="8">DSM 11578</strain>
    </source>
</reference>
<keyword evidence="5" id="KW-0998">Cell outer membrane</keyword>
<dbReference type="PANTHER" id="PTHR30026:SF20">
    <property type="entry name" value="OUTER MEMBRANE PROTEIN TOLC"/>
    <property type="match status" value="1"/>
</dbReference>
<comment type="subcellular location">
    <subcellularLocation>
        <location evidence="1">Cell outer membrane</location>
    </subcellularLocation>
</comment>
<name>A0A1I3ZCE3_9GAMM</name>
<dbReference type="GO" id="GO:0015562">
    <property type="term" value="F:efflux transmembrane transporter activity"/>
    <property type="evidence" value="ECO:0007669"/>
    <property type="project" value="InterPro"/>
</dbReference>
<dbReference type="Proteomes" id="UP000198924">
    <property type="component" value="Unassembled WGS sequence"/>
</dbReference>
<protein>
    <submittedName>
        <fullName evidence="7">Outer membrane protein TolC</fullName>
    </submittedName>
</protein>
<evidence type="ECO:0000256" key="4">
    <source>
        <dbReference type="ARBA" id="ARBA00023136"/>
    </source>
</evidence>
<dbReference type="AlphaFoldDB" id="A0A1I3ZCE3"/>
<dbReference type="GO" id="GO:0015288">
    <property type="term" value="F:porin activity"/>
    <property type="evidence" value="ECO:0007669"/>
    <property type="project" value="TreeGrafter"/>
</dbReference>
<dbReference type="RefSeq" id="WP_091714034.1">
    <property type="nucleotide sequence ID" value="NZ_FOSH01000010.1"/>
</dbReference>
<keyword evidence="2" id="KW-1134">Transmembrane beta strand</keyword>
<feature type="signal peptide" evidence="6">
    <location>
        <begin position="1"/>
        <end position="23"/>
    </location>
</feature>
<dbReference type="Gene3D" id="1.20.1600.10">
    <property type="entry name" value="Outer membrane efflux proteins (OEP)"/>
    <property type="match status" value="1"/>
</dbReference>
<accession>A0A1I3ZCE3</accession>
<dbReference type="SUPFAM" id="SSF56954">
    <property type="entry name" value="Outer membrane efflux proteins (OEP)"/>
    <property type="match status" value="1"/>
</dbReference>
<dbReference type="GO" id="GO:0009279">
    <property type="term" value="C:cell outer membrane"/>
    <property type="evidence" value="ECO:0007669"/>
    <property type="project" value="UniProtKB-SubCell"/>
</dbReference>
<dbReference type="GO" id="GO:1990281">
    <property type="term" value="C:efflux pump complex"/>
    <property type="evidence" value="ECO:0007669"/>
    <property type="project" value="TreeGrafter"/>
</dbReference>
<keyword evidence="6" id="KW-0732">Signal</keyword>